<feature type="compositionally biased region" description="Basic and acidic residues" evidence="1">
    <location>
        <begin position="1"/>
        <end position="10"/>
    </location>
</feature>
<dbReference type="Proteomes" id="UP001642540">
    <property type="component" value="Unassembled WGS sequence"/>
</dbReference>
<gene>
    <name evidence="2" type="ORF">ODALV1_LOCUS24678</name>
</gene>
<evidence type="ECO:0000256" key="1">
    <source>
        <dbReference type="SAM" id="MobiDB-lite"/>
    </source>
</evidence>
<keyword evidence="3" id="KW-1185">Reference proteome</keyword>
<accession>A0ABP1RPM9</accession>
<protein>
    <submittedName>
        <fullName evidence="2">Uncharacterized protein</fullName>
    </submittedName>
</protein>
<evidence type="ECO:0000313" key="3">
    <source>
        <dbReference type="Proteomes" id="UP001642540"/>
    </source>
</evidence>
<reference evidence="2 3" key="1">
    <citation type="submission" date="2024-08" db="EMBL/GenBank/DDBJ databases">
        <authorList>
            <person name="Cucini C."/>
            <person name="Frati F."/>
        </authorList>
    </citation>
    <scope>NUCLEOTIDE SEQUENCE [LARGE SCALE GENOMIC DNA]</scope>
</reference>
<name>A0ABP1RPM9_9HEXA</name>
<feature type="region of interest" description="Disordered" evidence="1">
    <location>
        <begin position="1"/>
        <end position="34"/>
    </location>
</feature>
<feature type="region of interest" description="Disordered" evidence="1">
    <location>
        <begin position="51"/>
        <end position="74"/>
    </location>
</feature>
<organism evidence="2 3">
    <name type="scientific">Orchesella dallaii</name>
    <dbReference type="NCBI Taxonomy" id="48710"/>
    <lineage>
        <taxon>Eukaryota</taxon>
        <taxon>Metazoa</taxon>
        <taxon>Ecdysozoa</taxon>
        <taxon>Arthropoda</taxon>
        <taxon>Hexapoda</taxon>
        <taxon>Collembola</taxon>
        <taxon>Entomobryomorpha</taxon>
        <taxon>Entomobryoidea</taxon>
        <taxon>Orchesellidae</taxon>
        <taxon>Orchesellinae</taxon>
        <taxon>Orchesella</taxon>
    </lineage>
</organism>
<proteinExistence type="predicted"/>
<evidence type="ECO:0000313" key="2">
    <source>
        <dbReference type="EMBL" id="CAL8132614.1"/>
    </source>
</evidence>
<sequence>MSKSIKKDKNTQNARPDVNDKKQITGDPGQEIKQPIDVVENSLKWADVTISPPATHEDSNTVTVDAPAPGNPNILENDVAYATRNIRAVKTPRHHDKHPSNYGDALPRLSSDMGLDYNHSTEIAEGSVFILNNSQEKYKHPRNPIDNGDQTIQSSIQAAILRHNQIVSGETEYNNSFVPTHDISSNQALEIPCFSHFEDTSQACIDATREVIQPHTEIIMTPVTADNTPIHTELLAEAIVTEDDIAAGNKAQTAHAGDESLIPLQIQRDLIAWNSHAIAMQKTEETFSDDLDNLDFLELFEPPFKLYQ</sequence>
<dbReference type="EMBL" id="CAXLJM020000093">
    <property type="protein sequence ID" value="CAL8132614.1"/>
    <property type="molecule type" value="Genomic_DNA"/>
</dbReference>
<comment type="caution">
    <text evidence="2">The sequence shown here is derived from an EMBL/GenBank/DDBJ whole genome shotgun (WGS) entry which is preliminary data.</text>
</comment>